<dbReference type="NCBIfam" id="TIGR00357">
    <property type="entry name" value="peptide-methionine (R)-S-oxide reductase MsrB"/>
    <property type="match status" value="1"/>
</dbReference>
<keyword evidence="9" id="KW-1185">Reference proteome</keyword>
<dbReference type="InterPro" id="IPR028427">
    <property type="entry name" value="Met_Sox_Rdtase_MsrB"/>
</dbReference>
<evidence type="ECO:0000259" key="7">
    <source>
        <dbReference type="PROSITE" id="PS51790"/>
    </source>
</evidence>
<gene>
    <name evidence="6" type="primary">msrB</name>
    <name evidence="8" type="ORF">HNQ99_001062</name>
</gene>
<sequence>MVRSTNILIRRPTGPIFRRMEKKILSEAEWKARLTPEQYHVLREAGTERPFTGEYNSNKADGRYFCAGCGAELFDSHEKYDSGSGWPSFTAPVDQEAVSEHVDVSHGMRRVEVRCASCEGHLGHVFPDGPGETGMRYCMNSASLDFKPRDDNA</sequence>
<feature type="binding site" evidence="6">
    <location>
        <position position="66"/>
    </location>
    <ligand>
        <name>Zn(2+)</name>
        <dbReference type="ChEBI" id="CHEBI:29105"/>
    </ligand>
</feature>
<evidence type="ECO:0000256" key="4">
    <source>
        <dbReference type="ARBA" id="ARBA00023002"/>
    </source>
</evidence>
<organism evidence="8 9">
    <name type="scientific">Rhizorhapis suberifaciens</name>
    <name type="common">corky root of lettuce</name>
    <dbReference type="NCBI Taxonomy" id="13656"/>
    <lineage>
        <taxon>Bacteria</taxon>
        <taxon>Pseudomonadati</taxon>
        <taxon>Pseudomonadota</taxon>
        <taxon>Alphaproteobacteria</taxon>
        <taxon>Sphingomonadales</taxon>
        <taxon>Sphingomonadaceae</taxon>
        <taxon>Rhizorhapis</taxon>
    </lineage>
</organism>
<evidence type="ECO:0000256" key="2">
    <source>
        <dbReference type="ARBA" id="ARBA00022723"/>
    </source>
</evidence>
<feature type="domain" description="MsrB" evidence="7">
    <location>
        <begin position="27"/>
        <end position="149"/>
    </location>
</feature>
<comment type="catalytic activity">
    <reaction evidence="5 6">
        <text>L-methionyl-[protein] + [thioredoxin]-disulfide + H2O = L-methionyl-(R)-S-oxide-[protein] + [thioredoxin]-dithiol</text>
        <dbReference type="Rhea" id="RHEA:24164"/>
        <dbReference type="Rhea" id="RHEA-COMP:10698"/>
        <dbReference type="Rhea" id="RHEA-COMP:10700"/>
        <dbReference type="Rhea" id="RHEA-COMP:12313"/>
        <dbReference type="Rhea" id="RHEA-COMP:12314"/>
        <dbReference type="ChEBI" id="CHEBI:15377"/>
        <dbReference type="ChEBI" id="CHEBI:16044"/>
        <dbReference type="ChEBI" id="CHEBI:29950"/>
        <dbReference type="ChEBI" id="CHEBI:45764"/>
        <dbReference type="ChEBI" id="CHEBI:50058"/>
        <dbReference type="EC" id="1.8.4.12"/>
    </reaction>
</comment>
<dbReference type="GO" id="GO:0033743">
    <property type="term" value="F:peptide-methionine (R)-S-oxide reductase activity"/>
    <property type="evidence" value="ECO:0007669"/>
    <property type="project" value="UniProtKB-UniRule"/>
</dbReference>
<dbReference type="GO" id="GO:0008270">
    <property type="term" value="F:zinc ion binding"/>
    <property type="evidence" value="ECO:0007669"/>
    <property type="project" value="UniProtKB-UniRule"/>
</dbReference>
<dbReference type="GO" id="GO:0005737">
    <property type="term" value="C:cytoplasm"/>
    <property type="evidence" value="ECO:0007669"/>
    <property type="project" value="TreeGrafter"/>
</dbReference>
<evidence type="ECO:0000256" key="6">
    <source>
        <dbReference type="HAMAP-Rule" id="MF_01400"/>
    </source>
</evidence>
<evidence type="ECO:0000256" key="5">
    <source>
        <dbReference type="ARBA" id="ARBA00048488"/>
    </source>
</evidence>
<dbReference type="Pfam" id="PF01641">
    <property type="entry name" value="SelR"/>
    <property type="match status" value="1"/>
</dbReference>
<dbReference type="FunFam" id="2.170.150.20:FF:000001">
    <property type="entry name" value="Peptide methionine sulfoxide reductase MsrB"/>
    <property type="match status" value="1"/>
</dbReference>
<dbReference type="Proteomes" id="UP000575068">
    <property type="component" value="Unassembled WGS sequence"/>
</dbReference>
<proteinExistence type="inferred from homology"/>
<comment type="similarity">
    <text evidence="1 6">Belongs to the MsrB Met sulfoxide reductase family.</text>
</comment>
<dbReference type="Gene3D" id="2.170.150.20">
    <property type="entry name" value="Peptide methionine sulfoxide reductase"/>
    <property type="match status" value="1"/>
</dbReference>
<keyword evidence="4 6" id="KW-0560">Oxidoreductase</keyword>
<dbReference type="GO" id="GO:0006979">
    <property type="term" value="P:response to oxidative stress"/>
    <property type="evidence" value="ECO:0007669"/>
    <property type="project" value="InterPro"/>
</dbReference>
<dbReference type="AlphaFoldDB" id="A0A840HT34"/>
<evidence type="ECO:0000256" key="1">
    <source>
        <dbReference type="ARBA" id="ARBA00007174"/>
    </source>
</evidence>
<dbReference type="InterPro" id="IPR011057">
    <property type="entry name" value="Mss4-like_sf"/>
</dbReference>
<comment type="cofactor">
    <cofactor evidence="6">
        <name>Zn(2+)</name>
        <dbReference type="ChEBI" id="CHEBI:29105"/>
    </cofactor>
    <text evidence="6">Binds 1 zinc ion per subunit. The zinc ion is important for the structural integrity of the protein.</text>
</comment>
<dbReference type="GO" id="GO:0030091">
    <property type="term" value="P:protein repair"/>
    <property type="evidence" value="ECO:0007669"/>
    <property type="project" value="InterPro"/>
</dbReference>
<accession>A0A840HT34</accession>
<protein>
    <recommendedName>
        <fullName evidence="6">Peptide methionine sulfoxide reductase MsrB</fullName>
        <ecNumber evidence="6">1.8.4.12</ecNumber>
    </recommendedName>
    <alternativeName>
        <fullName evidence="6">Peptide-methionine (R)-S-oxide reductase</fullName>
    </alternativeName>
</protein>
<evidence type="ECO:0000256" key="3">
    <source>
        <dbReference type="ARBA" id="ARBA00022833"/>
    </source>
</evidence>
<keyword evidence="3 6" id="KW-0862">Zinc</keyword>
<reference evidence="8 9" key="1">
    <citation type="submission" date="2020-08" db="EMBL/GenBank/DDBJ databases">
        <title>Genomic Encyclopedia of Type Strains, Phase IV (KMG-IV): sequencing the most valuable type-strain genomes for metagenomic binning, comparative biology and taxonomic classification.</title>
        <authorList>
            <person name="Goeker M."/>
        </authorList>
    </citation>
    <scope>NUCLEOTIDE SEQUENCE [LARGE SCALE GENOMIC DNA]</scope>
    <source>
        <strain evidence="8 9">DSM 7465</strain>
    </source>
</reference>
<feature type="binding site" evidence="6">
    <location>
        <position position="118"/>
    </location>
    <ligand>
        <name>Zn(2+)</name>
        <dbReference type="ChEBI" id="CHEBI:29105"/>
    </ligand>
</feature>
<evidence type="ECO:0000313" key="9">
    <source>
        <dbReference type="Proteomes" id="UP000575068"/>
    </source>
</evidence>
<dbReference type="PANTHER" id="PTHR10173">
    <property type="entry name" value="METHIONINE SULFOXIDE REDUCTASE"/>
    <property type="match status" value="1"/>
</dbReference>
<keyword evidence="2 6" id="KW-0479">Metal-binding</keyword>
<feature type="binding site" evidence="6">
    <location>
        <position position="115"/>
    </location>
    <ligand>
        <name>Zn(2+)</name>
        <dbReference type="ChEBI" id="CHEBI:29105"/>
    </ligand>
</feature>
<comment type="caution">
    <text evidence="8">The sequence shown here is derived from an EMBL/GenBank/DDBJ whole genome shotgun (WGS) entry which is preliminary data.</text>
</comment>
<dbReference type="EMBL" id="JACHOV010000003">
    <property type="protein sequence ID" value="MBB4640769.1"/>
    <property type="molecule type" value="Genomic_DNA"/>
</dbReference>
<dbReference type="InterPro" id="IPR002579">
    <property type="entry name" value="Met_Sox_Rdtase_MsrB_dom"/>
</dbReference>
<dbReference type="PANTHER" id="PTHR10173:SF52">
    <property type="entry name" value="METHIONINE-R-SULFOXIDE REDUCTASE B1"/>
    <property type="match status" value="1"/>
</dbReference>
<dbReference type="HAMAP" id="MF_01400">
    <property type="entry name" value="MsrB"/>
    <property type="match status" value="1"/>
</dbReference>
<dbReference type="EC" id="1.8.4.12" evidence="6"/>
<evidence type="ECO:0000313" key="8">
    <source>
        <dbReference type="EMBL" id="MBB4640769.1"/>
    </source>
</evidence>
<feature type="active site" description="Nucleophile" evidence="6">
    <location>
        <position position="138"/>
    </location>
</feature>
<name>A0A840HT34_9SPHN</name>
<feature type="binding site" evidence="6">
    <location>
        <position position="69"/>
    </location>
    <ligand>
        <name>Zn(2+)</name>
        <dbReference type="ChEBI" id="CHEBI:29105"/>
    </ligand>
</feature>
<dbReference type="SUPFAM" id="SSF51316">
    <property type="entry name" value="Mss4-like"/>
    <property type="match status" value="1"/>
</dbReference>
<dbReference type="PROSITE" id="PS51790">
    <property type="entry name" value="MSRB"/>
    <property type="match status" value="1"/>
</dbReference>